<keyword evidence="2" id="KW-0472">Membrane</keyword>
<evidence type="ECO:0000256" key="1">
    <source>
        <dbReference type="SAM" id="MobiDB-lite"/>
    </source>
</evidence>
<feature type="transmembrane region" description="Helical" evidence="2">
    <location>
        <begin position="172"/>
        <end position="194"/>
    </location>
</feature>
<sequence length="306" mass="33875">VLFLWDAILSTKDDVHFFWRKKPTGAAVLFWLNKYLAVVYFSYALASEIFELSAEVCALFDTMLLIPMTHVSIVFTGMRVHAIRRVWYLSVVTTLLCAVTVGLNLCRYGFGLTGQIMPPFGCVIQDSTPIHLINVTVTIASRGCQIVADLIAVVVAWLTLSRRYNSYDRSHWKGTLSGVLLLDGTIYFLALAVLNSLHLSFTLLSMEVFSLQNSSYFTAFTTPVSTVLVSRFIIHLQMANQRTVDMASSQAMTTSHASSVVFDRAIGSIGARITPDQYFGGGEESYDEGDGDSEHVMSQVPHVEGD</sequence>
<feature type="region of interest" description="Disordered" evidence="1">
    <location>
        <begin position="276"/>
        <end position="306"/>
    </location>
</feature>
<feature type="domain" description="DUF6533" evidence="3">
    <location>
        <begin position="1"/>
        <end position="38"/>
    </location>
</feature>
<protein>
    <recommendedName>
        <fullName evidence="3">DUF6533 domain-containing protein</fullName>
    </recommendedName>
</protein>
<dbReference type="Proteomes" id="UP000292082">
    <property type="component" value="Unassembled WGS sequence"/>
</dbReference>
<organism evidence="4 5">
    <name type="scientific">Dichomitus squalens</name>
    <dbReference type="NCBI Taxonomy" id="114155"/>
    <lineage>
        <taxon>Eukaryota</taxon>
        <taxon>Fungi</taxon>
        <taxon>Dikarya</taxon>
        <taxon>Basidiomycota</taxon>
        <taxon>Agaricomycotina</taxon>
        <taxon>Agaricomycetes</taxon>
        <taxon>Polyporales</taxon>
        <taxon>Polyporaceae</taxon>
        <taxon>Dichomitus</taxon>
    </lineage>
</organism>
<accession>A0A4Q9NL46</accession>
<feature type="transmembrane region" description="Helical" evidence="2">
    <location>
        <begin position="87"/>
        <end position="110"/>
    </location>
</feature>
<dbReference type="AlphaFoldDB" id="A0A4Q9NL46"/>
<evidence type="ECO:0000313" key="5">
    <source>
        <dbReference type="Proteomes" id="UP000292082"/>
    </source>
</evidence>
<reference evidence="4 5" key="1">
    <citation type="submission" date="2019-01" db="EMBL/GenBank/DDBJ databases">
        <title>Draft genome sequences of three monokaryotic isolates of the white-rot basidiomycete fungus Dichomitus squalens.</title>
        <authorList>
            <consortium name="DOE Joint Genome Institute"/>
            <person name="Lopez S.C."/>
            <person name="Andreopoulos B."/>
            <person name="Pangilinan J."/>
            <person name="Lipzen A."/>
            <person name="Riley R."/>
            <person name="Ahrendt S."/>
            <person name="Ng V."/>
            <person name="Barry K."/>
            <person name="Daum C."/>
            <person name="Grigoriev I.V."/>
            <person name="Hilden K.S."/>
            <person name="Makela M.R."/>
            <person name="de Vries R.P."/>
        </authorList>
    </citation>
    <scope>NUCLEOTIDE SEQUENCE [LARGE SCALE GENOMIC DNA]</scope>
    <source>
        <strain evidence="4 5">CBS 464.89</strain>
    </source>
</reference>
<evidence type="ECO:0000256" key="2">
    <source>
        <dbReference type="SAM" id="Phobius"/>
    </source>
</evidence>
<evidence type="ECO:0000313" key="4">
    <source>
        <dbReference type="EMBL" id="TBU56754.1"/>
    </source>
</evidence>
<gene>
    <name evidence="4" type="ORF">BD310DRAFT_823056</name>
</gene>
<feature type="transmembrane region" description="Helical" evidence="2">
    <location>
        <begin position="214"/>
        <end position="234"/>
    </location>
</feature>
<dbReference type="InterPro" id="IPR045340">
    <property type="entry name" value="DUF6533"/>
</dbReference>
<keyword evidence="5" id="KW-1185">Reference proteome</keyword>
<feature type="non-terminal residue" evidence="4">
    <location>
        <position position="1"/>
    </location>
</feature>
<keyword evidence="2" id="KW-0812">Transmembrane</keyword>
<evidence type="ECO:0000259" key="3">
    <source>
        <dbReference type="Pfam" id="PF20151"/>
    </source>
</evidence>
<name>A0A4Q9NL46_9APHY</name>
<feature type="transmembrane region" description="Helical" evidence="2">
    <location>
        <begin position="139"/>
        <end position="160"/>
    </location>
</feature>
<keyword evidence="2" id="KW-1133">Transmembrane helix</keyword>
<dbReference type="Pfam" id="PF20151">
    <property type="entry name" value="DUF6533"/>
    <property type="match status" value="1"/>
</dbReference>
<dbReference type="EMBL" id="ML145146">
    <property type="protein sequence ID" value="TBU56754.1"/>
    <property type="molecule type" value="Genomic_DNA"/>
</dbReference>
<feature type="transmembrane region" description="Helical" evidence="2">
    <location>
        <begin position="52"/>
        <end position="75"/>
    </location>
</feature>
<proteinExistence type="predicted"/>
<feature type="transmembrane region" description="Helical" evidence="2">
    <location>
        <begin position="26"/>
        <end position="46"/>
    </location>
</feature>